<reference evidence="2 3" key="1">
    <citation type="submission" date="2019-03" db="EMBL/GenBank/DDBJ databases">
        <title>Single cell metagenomics reveals metabolic interactions within the superorganism composed of flagellate Streblomastix strix and complex community of Bacteroidetes bacteria on its surface.</title>
        <authorList>
            <person name="Treitli S.C."/>
            <person name="Kolisko M."/>
            <person name="Husnik F."/>
            <person name="Keeling P."/>
            <person name="Hampl V."/>
        </authorList>
    </citation>
    <scope>NUCLEOTIDE SEQUENCE [LARGE SCALE GENOMIC DNA]</scope>
    <source>
        <strain evidence="2">ST1C</strain>
    </source>
</reference>
<sequence>MPSCVVQYPMTVWKTMTVQTLKKRIACEKKSRSESPASQPKIQKQQNEHTENLDQYILIDIENDQKPNWRRSGLTIYRTTDHFGITYSPLCSIGTLKKLIQKQTEIPVAELMIRKDISGGVPGKGEQSEEHYLTINWKLGAGDKGQQWVEVQDQELLNDIYEDHTDEPFSVQIIVHLRSQEVFDIYPMPSCVVQYPMTVWKTMTVQTLKKRIACEK</sequence>
<evidence type="ECO:0000256" key="1">
    <source>
        <dbReference type="SAM" id="MobiDB-lite"/>
    </source>
</evidence>
<accession>A0A5J4QLT5</accession>
<feature type="region of interest" description="Disordered" evidence="1">
    <location>
        <begin position="27"/>
        <end position="48"/>
    </location>
</feature>
<organism evidence="2 3">
    <name type="scientific">Streblomastix strix</name>
    <dbReference type="NCBI Taxonomy" id="222440"/>
    <lineage>
        <taxon>Eukaryota</taxon>
        <taxon>Metamonada</taxon>
        <taxon>Preaxostyla</taxon>
        <taxon>Oxymonadida</taxon>
        <taxon>Streblomastigidae</taxon>
        <taxon>Streblomastix</taxon>
    </lineage>
</organism>
<protein>
    <submittedName>
        <fullName evidence="2">Uncharacterized protein</fullName>
    </submittedName>
</protein>
<comment type="caution">
    <text evidence="2">The sequence shown here is derived from an EMBL/GenBank/DDBJ whole genome shotgun (WGS) entry which is preliminary data.</text>
</comment>
<name>A0A5J4QLT5_9EUKA</name>
<dbReference type="Proteomes" id="UP000324800">
    <property type="component" value="Unassembled WGS sequence"/>
</dbReference>
<dbReference type="EMBL" id="SNRW01045080">
    <property type="protein sequence ID" value="KAA6321928.1"/>
    <property type="molecule type" value="Genomic_DNA"/>
</dbReference>
<feature type="non-terminal residue" evidence="2">
    <location>
        <position position="216"/>
    </location>
</feature>
<dbReference type="AlphaFoldDB" id="A0A5J4QLT5"/>
<gene>
    <name evidence="2" type="ORF">EZS28_054493</name>
</gene>
<evidence type="ECO:0000313" key="3">
    <source>
        <dbReference type="Proteomes" id="UP000324800"/>
    </source>
</evidence>
<evidence type="ECO:0000313" key="2">
    <source>
        <dbReference type="EMBL" id="KAA6321928.1"/>
    </source>
</evidence>
<proteinExistence type="predicted"/>
<feature type="compositionally biased region" description="Polar residues" evidence="1">
    <location>
        <begin position="34"/>
        <end position="45"/>
    </location>
</feature>